<dbReference type="Proteomes" id="UP000799754">
    <property type="component" value="Unassembled WGS sequence"/>
</dbReference>
<organism evidence="1 2">
    <name type="scientific">Macroventuria anomochaeta</name>
    <dbReference type="NCBI Taxonomy" id="301207"/>
    <lineage>
        <taxon>Eukaryota</taxon>
        <taxon>Fungi</taxon>
        <taxon>Dikarya</taxon>
        <taxon>Ascomycota</taxon>
        <taxon>Pezizomycotina</taxon>
        <taxon>Dothideomycetes</taxon>
        <taxon>Pleosporomycetidae</taxon>
        <taxon>Pleosporales</taxon>
        <taxon>Pleosporineae</taxon>
        <taxon>Didymellaceae</taxon>
        <taxon>Macroventuria</taxon>
    </lineage>
</organism>
<evidence type="ECO:0000313" key="1">
    <source>
        <dbReference type="EMBL" id="KAF2630499.1"/>
    </source>
</evidence>
<evidence type="ECO:0000313" key="2">
    <source>
        <dbReference type="Proteomes" id="UP000799754"/>
    </source>
</evidence>
<reference evidence="1" key="1">
    <citation type="journal article" date="2020" name="Stud. Mycol.">
        <title>101 Dothideomycetes genomes: a test case for predicting lifestyles and emergence of pathogens.</title>
        <authorList>
            <person name="Haridas S."/>
            <person name="Albert R."/>
            <person name="Binder M."/>
            <person name="Bloem J."/>
            <person name="Labutti K."/>
            <person name="Salamov A."/>
            <person name="Andreopoulos B."/>
            <person name="Baker S."/>
            <person name="Barry K."/>
            <person name="Bills G."/>
            <person name="Bluhm B."/>
            <person name="Cannon C."/>
            <person name="Castanera R."/>
            <person name="Culley D."/>
            <person name="Daum C."/>
            <person name="Ezra D."/>
            <person name="Gonzalez J."/>
            <person name="Henrissat B."/>
            <person name="Kuo A."/>
            <person name="Liang C."/>
            <person name="Lipzen A."/>
            <person name="Lutzoni F."/>
            <person name="Magnuson J."/>
            <person name="Mondo S."/>
            <person name="Nolan M."/>
            <person name="Ohm R."/>
            <person name="Pangilinan J."/>
            <person name="Park H.-J."/>
            <person name="Ramirez L."/>
            <person name="Alfaro M."/>
            <person name="Sun H."/>
            <person name="Tritt A."/>
            <person name="Yoshinaga Y."/>
            <person name="Zwiers L.-H."/>
            <person name="Turgeon B."/>
            <person name="Goodwin S."/>
            <person name="Spatafora J."/>
            <person name="Crous P."/>
            <person name="Grigoriev I."/>
        </authorList>
    </citation>
    <scope>NUCLEOTIDE SEQUENCE</scope>
    <source>
        <strain evidence="1">CBS 525.71</strain>
    </source>
</reference>
<accession>A0ACB6S8X3</accession>
<sequence>MRFTLSATVSALALLTGSVNALPAKQTQTYTPASNLDKLAKLMPKSALPAPDGLQLKYVVLGIGTQNYTCATGDEDAAPGTTGATANLYDIGTHLNNDPFAKWTIPSISPLALSLSSQPTRFTQNLQSLGFEHLLGHHFFSGASPVFALDHLSASPYPLTVVGKLNETDAPTSSCPGTNAEGAIKWLLLKDTKSLSQGGIDTVYRIETAGGNKPTTCKGQKAAFEVEYSAQYWIFGPKSVSYNVPS</sequence>
<gene>
    <name evidence="1" type="ORF">BU25DRAFT_258972</name>
</gene>
<dbReference type="EMBL" id="MU006707">
    <property type="protein sequence ID" value="KAF2630499.1"/>
    <property type="molecule type" value="Genomic_DNA"/>
</dbReference>
<comment type="caution">
    <text evidence="1">The sequence shown here is derived from an EMBL/GenBank/DDBJ whole genome shotgun (WGS) entry which is preliminary data.</text>
</comment>
<keyword evidence="2" id="KW-1185">Reference proteome</keyword>
<protein>
    <submittedName>
        <fullName evidence="1">Uncharacterized protein</fullName>
    </submittedName>
</protein>
<proteinExistence type="predicted"/>
<name>A0ACB6S8X3_9PLEO</name>